<dbReference type="Gene3D" id="1.10.443.10">
    <property type="entry name" value="Intergrase catalytic core"/>
    <property type="match status" value="1"/>
</dbReference>
<keyword evidence="2" id="KW-1133">Transmembrane helix</keyword>
<comment type="caution">
    <text evidence="4">The sequence shown here is derived from an EMBL/GenBank/DDBJ whole genome shotgun (WGS) entry which is preliminary data.</text>
</comment>
<dbReference type="PROSITE" id="PS51898">
    <property type="entry name" value="TYR_RECOMBINASE"/>
    <property type="match status" value="1"/>
</dbReference>
<dbReference type="InterPro" id="IPR050090">
    <property type="entry name" value="Tyrosine_recombinase_XerCD"/>
</dbReference>
<dbReference type="Proteomes" id="UP000680206">
    <property type="component" value="Unassembled WGS sequence"/>
</dbReference>
<protein>
    <submittedName>
        <fullName evidence="4">Tyrosine-type recombinase/integrase</fullName>
    </submittedName>
</protein>
<evidence type="ECO:0000259" key="3">
    <source>
        <dbReference type="PROSITE" id="PS51898"/>
    </source>
</evidence>
<keyword evidence="1" id="KW-0233">DNA recombination</keyword>
<proteinExistence type="predicted"/>
<gene>
    <name evidence="4" type="ORF">J4709_34410</name>
</gene>
<dbReference type="InterPro" id="IPR011010">
    <property type="entry name" value="DNA_brk_join_enz"/>
</dbReference>
<dbReference type="InterPro" id="IPR013762">
    <property type="entry name" value="Integrase-like_cat_sf"/>
</dbReference>
<sequence length="388" mass="44432">MTPGTSAAVCWPRWTCTRAPRCRSSDTARSASREILLPMTWAVVVAMCALVFTVASFWWLHARRGHLESYEPHSFTLSAIFTTALNDQVTYIHPCKGVRTPTVPEKPLEIISPEQFDDLYHALPDADSKLLVETAIETGLRWGELTELRGRDLKTRSRLLTVSRVVVELNPKFHPEGKRFLVKDYPKDKEWRRFKLSDQIVAKLEDHIIEEKLGTDGLLFVYLPEAANEERPAPLDPEALGWTEENAKGRRYRHGTRSAYNAAKCRCDHCRRAFAEYRARGRADGKDSPREPRRRETDGHVPANWFRNRIWKPALKKADLDPKVRIHDLRHAHASWLLAGGADLQVVKERLGHGSISTTERYLHTLDDADDTALAAFDKIRSRRRTDQ</sequence>
<evidence type="ECO:0000256" key="1">
    <source>
        <dbReference type="ARBA" id="ARBA00023172"/>
    </source>
</evidence>
<dbReference type="InterPro" id="IPR002104">
    <property type="entry name" value="Integrase_catalytic"/>
</dbReference>
<name>A0ABS3S0Y9_9ACTN</name>
<evidence type="ECO:0000256" key="2">
    <source>
        <dbReference type="SAM" id="Phobius"/>
    </source>
</evidence>
<dbReference type="PANTHER" id="PTHR30349:SF64">
    <property type="entry name" value="PROPHAGE INTEGRASE INTD-RELATED"/>
    <property type="match status" value="1"/>
</dbReference>
<evidence type="ECO:0000313" key="4">
    <source>
        <dbReference type="EMBL" id="MBO2462673.1"/>
    </source>
</evidence>
<dbReference type="EMBL" id="JAGEPF010000023">
    <property type="protein sequence ID" value="MBO2462673.1"/>
    <property type="molecule type" value="Genomic_DNA"/>
</dbReference>
<feature type="transmembrane region" description="Helical" evidence="2">
    <location>
        <begin position="39"/>
        <end position="60"/>
    </location>
</feature>
<organism evidence="4 5">
    <name type="scientific">Actinomadura violacea</name>
    <dbReference type="NCBI Taxonomy" id="2819934"/>
    <lineage>
        <taxon>Bacteria</taxon>
        <taxon>Bacillati</taxon>
        <taxon>Actinomycetota</taxon>
        <taxon>Actinomycetes</taxon>
        <taxon>Streptosporangiales</taxon>
        <taxon>Thermomonosporaceae</taxon>
        <taxon>Actinomadura</taxon>
    </lineage>
</organism>
<evidence type="ECO:0000313" key="5">
    <source>
        <dbReference type="Proteomes" id="UP000680206"/>
    </source>
</evidence>
<keyword evidence="5" id="KW-1185">Reference proteome</keyword>
<feature type="domain" description="Tyr recombinase" evidence="3">
    <location>
        <begin position="106"/>
        <end position="376"/>
    </location>
</feature>
<keyword evidence="2" id="KW-0472">Membrane</keyword>
<dbReference type="PANTHER" id="PTHR30349">
    <property type="entry name" value="PHAGE INTEGRASE-RELATED"/>
    <property type="match status" value="1"/>
</dbReference>
<keyword evidence="2" id="KW-0812">Transmembrane</keyword>
<accession>A0ABS3S0Y9</accession>
<reference evidence="4 5" key="1">
    <citation type="submission" date="2021-03" db="EMBL/GenBank/DDBJ databases">
        <title>Actinomadura violae sp. nov., isolated from lichen in Thailand.</title>
        <authorList>
            <person name="Kanchanasin P."/>
            <person name="Saeng-In P."/>
            <person name="Phongsopitanun W."/>
            <person name="Yuki M."/>
            <person name="Kudo T."/>
            <person name="Ohkuma M."/>
            <person name="Tanasupawat S."/>
        </authorList>
    </citation>
    <scope>NUCLEOTIDE SEQUENCE [LARGE SCALE GENOMIC DNA]</scope>
    <source>
        <strain evidence="4 5">LCR2-06</strain>
    </source>
</reference>
<dbReference type="SUPFAM" id="SSF56349">
    <property type="entry name" value="DNA breaking-rejoining enzymes"/>
    <property type="match status" value="1"/>
</dbReference>
<dbReference type="Pfam" id="PF00589">
    <property type="entry name" value="Phage_integrase"/>
    <property type="match status" value="1"/>
</dbReference>